<feature type="compositionally biased region" description="Basic and acidic residues" evidence="1">
    <location>
        <begin position="189"/>
        <end position="199"/>
    </location>
</feature>
<evidence type="ECO:0000256" key="1">
    <source>
        <dbReference type="SAM" id="MobiDB-lite"/>
    </source>
</evidence>
<dbReference type="OrthoDB" id="2118965at2759"/>
<feature type="compositionally biased region" description="Gly residues" evidence="1">
    <location>
        <begin position="306"/>
        <end position="318"/>
    </location>
</feature>
<keyword evidence="3" id="KW-1185">Reference proteome</keyword>
<protein>
    <recommendedName>
        <fullName evidence="4">Allergen</fullName>
    </recommendedName>
</protein>
<feature type="region of interest" description="Disordered" evidence="1">
    <location>
        <begin position="219"/>
        <end position="358"/>
    </location>
</feature>
<feature type="compositionally biased region" description="Polar residues" evidence="1">
    <location>
        <begin position="281"/>
        <end position="291"/>
    </location>
</feature>
<feature type="region of interest" description="Disordered" evidence="1">
    <location>
        <begin position="182"/>
        <end position="207"/>
    </location>
</feature>
<dbReference type="eggNOG" id="ENOG502S2AG">
    <property type="taxonomic scope" value="Eukaryota"/>
</dbReference>
<evidence type="ECO:0000313" key="3">
    <source>
        <dbReference type="Proteomes" id="UP000019478"/>
    </source>
</evidence>
<feature type="compositionally biased region" description="Basic and acidic residues" evidence="1">
    <location>
        <begin position="269"/>
        <end position="280"/>
    </location>
</feature>
<dbReference type="HOGENOM" id="CLU_047590_1_0_1"/>
<feature type="compositionally biased region" description="Basic and acidic residues" evidence="1">
    <location>
        <begin position="342"/>
        <end position="352"/>
    </location>
</feature>
<accession>W9YWD1</accession>
<gene>
    <name evidence="2" type="ORF">A1O3_03542</name>
</gene>
<dbReference type="AlphaFoldDB" id="W9YWD1"/>
<dbReference type="RefSeq" id="XP_007731868.1">
    <property type="nucleotide sequence ID" value="XM_007733678.1"/>
</dbReference>
<evidence type="ECO:0000313" key="2">
    <source>
        <dbReference type="EMBL" id="EXJ86589.1"/>
    </source>
</evidence>
<sequence length="358" mass="39108">MEAAKAAVSKFTSHRGHHTTVDETVQPAITRETVKPVRHEEAQQAIDREVHQHHYHTTVQPLEHKEQLPEKHTHNLLPTEHREYRHENEGEIKQKVQAELGHFKDTRNVHEVRETQSAAPAVTGEHVHHHVHETVVPVVHKETIQPEVVHTTIPVHEKHHAASQHHGLSALPMKTLDEFNRSGGVLTGGKHDSHEEYDGAPRPYNDKLQTNLQKLGLSETGATTGHHTGHHAGVEAGRSQHGSGLRDQRTGLGGVEGRREEYGTGVGDRTGHHGGLDDGRTQQGSGLRNQGTGLGGVEGRREEYGAGVGDRTGTGVGDRTGNQYNTETSTGTKTKPSLMDRLNPRKDADGDGKAGLGD</sequence>
<dbReference type="Proteomes" id="UP000019478">
    <property type="component" value="Unassembled WGS sequence"/>
</dbReference>
<dbReference type="PANTHER" id="PTHR38703">
    <property type="entry name" value="CHROMOSOME 8, WHOLE GENOME SHOTGUN SEQUENCE"/>
    <property type="match status" value="1"/>
</dbReference>
<name>W9YWD1_9EURO</name>
<proteinExistence type="predicted"/>
<dbReference type="GeneID" id="19167668"/>
<comment type="caution">
    <text evidence="2">The sequence shown here is derived from an EMBL/GenBank/DDBJ whole genome shotgun (WGS) entry which is preliminary data.</text>
</comment>
<dbReference type="STRING" id="1182542.W9YWD1"/>
<dbReference type="PANTHER" id="PTHR38703:SF1">
    <property type="entry name" value="ALLERGEN"/>
    <property type="match status" value="1"/>
</dbReference>
<evidence type="ECO:0008006" key="4">
    <source>
        <dbReference type="Google" id="ProtNLM"/>
    </source>
</evidence>
<reference evidence="2 3" key="1">
    <citation type="submission" date="2013-03" db="EMBL/GenBank/DDBJ databases">
        <title>The Genome Sequence of Capronia epimyces CBS 606.96.</title>
        <authorList>
            <consortium name="The Broad Institute Genomics Platform"/>
            <person name="Cuomo C."/>
            <person name="de Hoog S."/>
            <person name="Gorbushina A."/>
            <person name="Walker B."/>
            <person name="Young S.K."/>
            <person name="Zeng Q."/>
            <person name="Gargeya S."/>
            <person name="Fitzgerald M."/>
            <person name="Haas B."/>
            <person name="Abouelleil A."/>
            <person name="Allen A.W."/>
            <person name="Alvarado L."/>
            <person name="Arachchi H.M."/>
            <person name="Berlin A.M."/>
            <person name="Chapman S.B."/>
            <person name="Gainer-Dewar J."/>
            <person name="Goldberg J."/>
            <person name="Griggs A."/>
            <person name="Gujja S."/>
            <person name="Hansen M."/>
            <person name="Howarth C."/>
            <person name="Imamovic A."/>
            <person name="Ireland A."/>
            <person name="Larimer J."/>
            <person name="McCowan C."/>
            <person name="Murphy C."/>
            <person name="Pearson M."/>
            <person name="Poon T.W."/>
            <person name="Priest M."/>
            <person name="Roberts A."/>
            <person name="Saif S."/>
            <person name="Shea T."/>
            <person name="Sisk P."/>
            <person name="Sykes S."/>
            <person name="Wortman J."/>
            <person name="Nusbaum C."/>
            <person name="Birren B."/>
        </authorList>
    </citation>
    <scope>NUCLEOTIDE SEQUENCE [LARGE SCALE GENOMIC DNA]</scope>
    <source>
        <strain evidence="2 3">CBS 606.96</strain>
    </source>
</reference>
<organism evidence="2 3">
    <name type="scientific">Capronia epimyces CBS 606.96</name>
    <dbReference type="NCBI Taxonomy" id="1182542"/>
    <lineage>
        <taxon>Eukaryota</taxon>
        <taxon>Fungi</taxon>
        <taxon>Dikarya</taxon>
        <taxon>Ascomycota</taxon>
        <taxon>Pezizomycotina</taxon>
        <taxon>Eurotiomycetes</taxon>
        <taxon>Chaetothyriomycetidae</taxon>
        <taxon>Chaetothyriales</taxon>
        <taxon>Herpotrichiellaceae</taxon>
        <taxon>Capronia</taxon>
    </lineage>
</organism>
<feature type="compositionally biased region" description="Polar residues" evidence="1">
    <location>
        <begin position="322"/>
        <end position="335"/>
    </location>
</feature>
<dbReference type="EMBL" id="AMGY01000003">
    <property type="protein sequence ID" value="EXJ86589.1"/>
    <property type="molecule type" value="Genomic_DNA"/>
</dbReference>